<gene>
    <name evidence="2" type="ORF">GPUH_LOCUS2496</name>
</gene>
<protein>
    <submittedName>
        <fullName evidence="2 4">Uncharacterized protein</fullName>
    </submittedName>
</protein>
<evidence type="ECO:0000313" key="4">
    <source>
        <dbReference type="WBParaSite" id="GPUH_0000250101-mRNA-1"/>
    </source>
</evidence>
<proteinExistence type="predicted"/>
<name>A0A183D1A5_9BILA</name>
<feature type="compositionally biased region" description="Basic and acidic residues" evidence="1">
    <location>
        <begin position="111"/>
        <end position="125"/>
    </location>
</feature>
<dbReference type="Proteomes" id="UP000271098">
    <property type="component" value="Unassembled WGS sequence"/>
</dbReference>
<sequence length="183" mass="21116">MIEIKDAQVKIMMNVSLLKSHWTKTRSDLRRIWLDESRLSWTPVVNRHSKEYSERSPYPLRLLTSPFRLRVPPNSHILGRADVERQTHKEQKVFQNRRIKNGKARRKACLEKGRSAATSGEEKEATVIPKSTCRAEPARRRMPNKSQSGRPSRKNESRKAAVREQCAFPSSDSDLSGKILQNL</sequence>
<organism evidence="4">
    <name type="scientific">Gongylonema pulchrum</name>
    <dbReference type="NCBI Taxonomy" id="637853"/>
    <lineage>
        <taxon>Eukaryota</taxon>
        <taxon>Metazoa</taxon>
        <taxon>Ecdysozoa</taxon>
        <taxon>Nematoda</taxon>
        <taxon>Chromadorea</taxon>
        <taxon>Rhabditida</taxon>
        <taxon>Spirurina</taxon>
        <taxon>Spiruromorpha</taxon>
        <taxon>Spiruroidea</taxon>
        <taxon>Gongylonematidae</taxon>
        <taxon>Gongylonema</taxon>
    </lineage>
</organism>
<dbReference type="AlphaFoldDB" id="A0A183D1A5"/>
<reference evidence="2 3" key="2">
    <citation type="submission" date="2018-11" db="EMBL/GenBank/DDBJ databases">
        <authorList>
            <consortium name="Pathogen Informatics"/>
        </authorList>
    </citation>
    <scope>NUCLEOTIDE SEQUENCE [LARGE SCALE GENOMIC DNA]</scope>
</reference>
<reference evidence="4" key="1">
    <citation type="submission" date="2016-06" db="UniProtKB">
        <authorList>
            <consortium name="WormBaseParasite"/>
        </authorList>
    </citation>
    <scope>IDENTIFICATION</scope>
</reference>
<evidence type="ECO:0000313" key="2">
    <source>
        <dbReference type="EMBL" id="VDK34584.1"/>
    </source>
</evidence>
<feature type="compositionally biased region" description="Polar residues" evidence="1">
    <location>
        <begin position="168"/>
        <end position="183"/>
    </location>
</feature>
<evidence type="ECO:0000313" key="3">
    <source>
        <dbReference type="Proteomes" id="UP000271098"/>
    </source>
</evidence>
<dbReference type="EMBL" id="UYRT01003783">
    <property type="protein sequence ID" value="VDK34584.1"/>
    <property type="molecule type" value="Genomic_DNA"/>
</dbReference>
<accession>A0A183D1A5</accession>
<evidence type="ECO:0000256" key="1">
    <source>
        <dbReference type="SAM" id="MobiDB-lite"/>
    </source>
</evidence>
<dbReference type="WBParaSite" id="GPUH_0000250101-mRNA-1">
    <property type="protein sequence ID" value="GPUH_0000250101-mRNA-1"/>
    <property type="gene ID" value="GPUH_0000250101"/>
</dbReference>
<keyword evidence="3" id="KW-1185">Reference proteome</keyword>
<feature type="compositionally biased region" description="Basic and acidic residues" evidence="1">
    <location>
        <begin position="153"/>
        <end position="162"/>
    </location>
</feature>
<feature type="region of interest" description="Disordered" evidence="1">
    <location>
        <begin position="111"/>
        <end position="183"/>
    </location>
</feature>